<feature type="binding site" evidence="9">
    <location>
        <begin position="59"/>
        <end position="62"/>
    </location>
    <ligand>
        <name>FMN</name>
        <dbReference type="ChEBI" id="CHEBI:58210"/>
    </ligand>
</feature>
<dbReference type="InterPro" id="IPR001433">
    <property type="entry name" value="OxRdtase_FAD/NAD-bd"/>
</dbReference>
<dbReference type="InterPro" id="IPR023173">
    <property type="entry name" value="NADPH_Cyt_P450_Rdtase_alpha"/>
</dbReference>
<dbReference type="GO" id="GO:0005829">
    <property type="term" value="C:cytosol"/>
    <property type="evidence" value="ECO:0007669"/>
    <property type="project" value="TreeGrafter"/>
</dbReference>
<dbReference type="PROSITE" id="PS50902">
    <property type="entry name" value="FLAVODOXIN_LIKE"/>
    <property type="match status" value="1"/>
</dbReference>
<dbReference type="GO" id="GO:0016226">
    <property type="term" value="P:iron-sulfur cluster assembly"/>
    <property type="evidence" value="ECO:0007669"/>
    <property type="project" value="UniProtKB-UniRule"/>
</dbReference>
<dbReference type="PROSITE" id="PS51384">
    <property type="entry name" value="FAD_FR"/>
    <property type="match status" value="1"/>
</dbReference>
<keyword evidence="3 9" id="KW-0963">Cytoplasm</keyword>
<evidence type="ECO:0000313" key="13">
    <source>
        <dbReference type="Proteomes" id="UP000077315"/>
    </source>
</evidence>
<dbReference type="InterPro" id="IPR003097">
    <property type="entry name" value="CysJ-like_FAD-binding"/>
</dbReference>
<organism evidence="12 13">
    <name type="scientific">Phycomyces blakesleeanus (strain ATCC 8743b / DSM 1359 / FGSC 10004 / NBRC 33097 / NRRL 1555)</name>
    <dbReference type="NCBI Taxonomy" id="763407"/>
    <lineage>
        <taxon>Eukaryota</taxon>
        <taxon>Fungi</taxon>
        <taxon>Fungi incertae sedis</taxon>
        <taxon>Mucoromycota</taxon>
        <taxon>Mucoromycotina</taxon>
        <taxon>Mucoromycetes</taxon>
        <taxon>Mucorales</taxon>
        <taxon>Phycomycetaceae</taxon>
        <taxon>Phycomyces</taxon>
    </lineage>
</organism>
<feature type="binding site" evidence="9">
    <location>
        <begin position="419"/>
        <end position="422"/>
    </location>
    <ligand>
        <name>FAD</name>
        <dbReference type="ChEBI" id="CHEBI:57692"/>
    </ligand>
</feature>
<dbReference type="PANTHER" id="PTHR19384">
    <property type="entry name" value="NITRIC OXIDE SYNTHASE-RELATED"/>
    <property type="match status" value="1"/>
</dbReference>
<comment type="function">
    <text evidence="9">NADPH-dependent reductase which is a central component of the cytosolic iron-sulfur (Fe-S) protein assembly (CIA) machinery. Transfers electrons from NADPH via its FAD and FMN prosthetic groups to the [2Fe-2S] cluster of DRE2, another key component of the CIA machinery. In turn, this reduced cluster provides electrons for assembly of cytosolic iron-sulfur cluster proteins. Positively controls H(2)O(2)-induced cell death.</text>
</comment>
<dbReference type="GO" id="GO:0005739">
    <property type="term" value="C:mitochondrion"/>
    <property type="evidence" value="ECO:0007669"/>
    <property type="project" value="UniProtKB-SubCell"/>
</dbReference>
<keyword evidence="5 9" id="KW-0288">FMN</keyword>
<dbReference type="Gene3D" id="3.40.50.80">
    <property type="entry name" value="Nucleotide-binding domain of ferredoxin-NADP reductase (FNR) module"/>
    <property type="match status" value="1"/>
</dbReference>
<comment type="similarity">
    <text evidence="9">In the N-terminal section; belongs to the flavodoxin family.</text>
</comment>
<proteinExistence type="inferred from homology"/>
<evidence type="ECO:0000256" key="6">
    <source>
        <dbReference type="ARBA" id="ARBA00022827"/>
    </source>
</evidence>
<gene>
    <name evidence="9" type="primary">TAH18</name>
    <name evidence="12" type="ORF">PHYBLDRAFT_42417</name>
</gene>
<keyword evidence="4 9" id="KW-0285">Flavoprotein</keyword>
<comment type="similarity">
    <text evidence="9">Belongs to the NADPH-dependent diflavin oxidoreductase NDOR1 family.</text>
</comment>
<evidence type="ECO:0000259" key="10">
    <source>
        <dbReference type="PROSITE" id="PS50902"/>
    </source>
</evidence>
<protein>
    <recommendedName>
        <fullName evidence="9">NADPH-dependent diflavin oxidoreductase 1</fullName>
        <ecNumber evidence="9">1.18.1.-</ecNumber>
    </recommendedName>
    <alternativeName>
        <fullName evidence="9">NADPH-dependent FMN and FAD-containing oxidoreductase</fullName>
    </alternativeName>
</protein>
<dbReference type="GO" id="GO:0050661">
    <property type="term" value="F:NADP binding"/>
    <property type="evidence" value="ECO:0007669"/>
    <property type="project" value="UniProtKB-UniRule"/>
</dbReference>
<dbReference type="GO" id="GO:0010181">
    <property type="term" value="F:FMN binding"/>
    <property type="evidence" value="ECO:0007669"/>
    <property type="project" value="UniProtKB-UniRule"/>
</dbReference>
<dbReference type="Pfam" id="PF00175">
    <property type="entry name" value="NAD_binding_1"/>
    <property type="match status" value="1"/>
</dbReference>
<sequence>MEDRSLLVLYGSETGCAQDVAETIARQGKRRHFRTRVCAMDDYDKANLVDESFVIFVCSTTGQGDEPNNMKKFWRFLLRKNLPHDILNGLSCAVFGLGDSSYQKFNYPSKKLYKRLMQLGANMLYVRGDGDDQHYMGLDGELIPWLKGLWENVANEFPLPKDKPIIPEDVLYPFKDIDITLPPSFHIEFIADDTDKAESRLVTSYSEGEYDMLVKANDRITAADHFQDVRHIVLHNDSNPYRYEAGDTVSIMPQNLPDEINQFLEQVDWAGYADRLIKITPADPDRKVPPHWPETMSFRDLFLYHLDVCGVPRRSFFEMVSYFTMDPNHTERLREFTQPEGQDDLYAYCQRPRRTIAEILFDFKPFDIPFDYILDLFPPLQPRAYSIASSIRVRAHPDELHLCIAIVKYKTKMRKIRRGVLTKWISTLAPGDVVRRVHLSKGSMSLPLPSTPYIAIGPGTGIAPIRSFLEERILDHAKSNVLFVGCRNLEKDFLYGDQWKNYVADGYLTLYTAFSRDQEEKIYVQDRLRENSSMIWDLVHNQHAKVMLCGSSNKMPSQVAFAFKQIFMKEGGLDSEEAESYFSTMMKTKQYQEECWA</sequence>
<dbReference type="FunFam" id="3.40.50.80:FF:000030">
    <property type="entry name" value="NADPH-dependent diflavin oxidoreductase 1"/>
    <property type="match status" value="1"/>
</dbReference>
<dbReference type="VEuPathDB" id="FungiDB:PHYBLDRAFT_42417"/>
<feature type="binding site" evidence="9">
    <location>
        <position position="460"/>
    </location>
    <ligand>
        <name>NADP(+)</name>
        <dbReference type="ChEBI" id="CHEBI:58349"/>
    </ligand>
</feature>
<dbReference type="SUPFAM" id="SSF63380">
    <property type="entry name" value="Riboflavin synthase domain-like"/>
    <property type="match status" value="1"/>
</dbReference>
<dbReference type="PRINTS" id="PR00369">
    <property type="entry name" value="FLAVODOXIN"/>
</dbReference>
<dbReference type="GeneID" id="29001084"/>
<evidence type="ECO:0000256" key="7">
    <source>
        <dbReference type="ARBA" id="ARBA00022857"/>
    </source>
</evidence>
<dbReference type="FunCoup" id="A0A162V9X4">
    <property type="interactions" value="557"/>
</dbReference>
<feature type="binding site" evidence="9">
    <location>
        <position position="353"/>
    </location>
    <ligand>
        <name>FAD</name>
        <dbReference type="ChEBI" id="CHEBI:57692"/>
    </ligand>
</feature>
<comment type="cofactor">
    <cofactor evidence="2 9">
        <name>FAD</name>
        <dbReference type="ChEBI" id="CHEBI:57692"/>
    </cofactor>
</comment>
<keyword evidence="9" id="KW-0496">Mitochondrion</keyword>
<dbReference type="InterPro" id="IPR028879">
    <property type="entry name" value="NDOR1"/>
</dbReference>
<keyword evidence="8 9" id="KW-0560">Oxidoreductase</keyword>
<dbReference type="Gene3D" id="1.20.990.10">
    <property type="entry name" value="NADPH-cytochrome p450 Reductase, Chain A, domain 3"/>
    <property type="match status" value="1"/>
</dbReference>
<evidence type="ECO:0000256" key="8">
    <source>
        <dbReference type="ARBA" id="ARBA00023002"/>
    </source>
</evidence>
<dbReference type="AlphaFoldDB" id="A0A162V9X4"/>
<keyword evidence="6 9" id="KW-0274">FAD</keyword>
<dbReference type="Gene3D" id="3.40.50.360">
    <property type="match status" value="1"/>
</dbReference>
<dbReference type="InterPro" id="IPR029039">
    <property type="entry name" value="Flavoprotein-like_sf"/>
</dbReference>
<dbReference type="GO" id="GO:0160246">
    <property type="term" value="F:NADPH-iron-sulfur [2Fe-2S] protein oxidoreductase activity"/>
    <property type="evidence" value="ECO:0007669"/>
    <property type="project" value="InterPro"/>
</dbReference>
<dbReference type="Pfam" id="PF00258">
    <property type="entry name" value="Flavodoxin_1"/>
    <property type="match status" value="1"/>
</dbReference>
<comment type="cofactor">
    <cofactor evidence="1 9">
        <name>FMN</name>
        <dbReference type="ChEBI" id="CHEBI:58210"/>
    </cofactor>
</comment>
<dbReference type="InterPro" id="IPR001709">
    <property type="entry name" value="Flavoprot_Pyr_Nucl_cyt_Rdtase"/>
</dbReference>
<comment type="catalytic activity">
    <reaction evidence="9">
        <text>2 oxidized [2Fe-2S]-[protein] + NADPH = 2 reduced [2Fe-2S]-[protein] + NADP(+) + H(+)</text>
        <dbReference type="Rhea" id="RHEA:67716"/>
        <dbReference type="Rhea" id="RHEA-COMP:17327"/>
        <dbReference type="Rhea" id="RHEA-COMP:17328"/>
        <dbReference type="ChEBI" id="CHEBI:15378"/>
        <dbReference type="ChEBI" id="CHEBI:33737"/>
        <dbReference type="ChEBI" id="CHEBI:33738"/>
        <dbReference type="ChEBI" id="CHEBI:57783"/>
        <dbReference type="ChEBI" id="CHEBI:58349"/>
    </reaction>
</comment>
<dbReference type="InParanoid" id="A0A162V9X4"/>
<dbReference type="EC" id="1.18.1.-" evidence="9"/>
<feature type="binding site" evidence="9">
    <location>
        <position position="596"/>
    </location>
    <ligand>
        <name>FAD</name>
        <dbReference type="ChEBI" id="CHEBI:57692"/>
    </ligand>
</feature>
<comment type="subcellular location">
    <subcellularLocation>
        <location evidence="9">Cytoplasm</location>
    </subcellularLocation>
    <subcellularLocation>
        <location evidence="9">Mitochondrion</location>
    </subcellularLocation>
    <text evidence="9">Relocalizes to mitochondria after H(2)O(2) exposure.</text>
</comment>
<dbReference type="GO" id="GO:0005634">
    <property type="term" value="C:nucleus"/>
    <property type="evidence" value="ECO:0007669"/>
    <property type="project" value="UniProtKB-ARBA"/>
</dbReference>
<dbReference type="InterPro" id="IPR017927">
    <property type="entry name" value="FAD-bd_FR_type"/>
</dbReference>
<dbReference type="InterPro" id="IPR017938">
    <property type="entry name" value="Riboflavin_synthase-like_b-brl"/>
</dbReference>
<evidence type="ECO:0000256" key="2">
    <source>
        <dbReference type="ARBA" id="ARBA00001974"/>
    </source>
</evidence>
<dbReference type="InterPro" id="IPR001094">
    <property type="entry name" value="Flavdoxin-like"/>
</dbReference>
<feature type="domain" description="Flavodoxin-like" evidence="10">
    <location>
        <begin position="6"/>
        <end position="150"/>
    </location>
</feature>
<dbReference type="EMBL" id="KV440971">
    <property type="protein sequence ID" value="OAD81112.1"/>
    <property type="molecule type" value="Genomic_DNA"/>
</dbReference>
<dbReference type="InterPro" id="IPR039261">
    <property type="entry name" value="FNR_nucleotide-bd"/>
</dbReference>
<feature type="domain" description="FAD-binding FR-type" evidence="11">
    <location>
        <begin position="207"/>
        <end position="450"/>
    </location>
</feature>
<dbReference type="HAMAP" id="MF_03178">
    <property type="entry name" value="NDOR1"/>
    <property type="match status" value="1"/>
</dbReference>
<evidence type="ECO:0000256" key="4">
    <source>
        <dbReference type="ARBA" id="ARBA00022630"/>
    </source>
</evidence>
<keyword evidence="7 9" id="KW-0521">NADP</keyword>
<feature type="binding site" evidence="9">
    <location>
        <position position="132"/>
    </location>
    <ligand>
        <name>FMN</name>
        <dbReference type="ChEBI" id="CHEBI:58210"/>
    </ligand>
</feature>
<evidence type="ECO:0000256" key="9">
    <source>
        <dbReference type="HAMAP-Rule" id="MF_03178"/>
    </source>
</evidence>
<comment type="similarity">
    <text evidence="9">In the C-terminal section; belongs to the flavoprotein pyridine nucleotide cytochrome reductase family.</text>
</comment>
<dbReference type="STRING" id="763407.A0A162V9X4"/>
<feature type="binding site" evidence="9">
    <location>
        <begin position="521"/>
        <end position="525"/>
    </location>
    <ligand>
        <name>NADP(+)</name>
        <dbReference type="ChEBI" id="CHEBI:58349"/>
    </ligand>
</feature>
<dbReference type="SUPFAM" id="SSF52218">
    <property type="entry name" value="Flavoproteins"/>
    <property type="match status" value="1"/>
</dbReference>
<accession>A0A162V9X4</accession>
<feature type="binding site" evidence="9">
    <location>
        <begin position="515"/>
        <end position="516"/>
    </location>
    <ligand>
        <name>NADP(+)</name>
        <dbReference type="ChEBI" id="CHEBI:58349"/>
    </ligand>
</feature>
<dbReference type="PRINTS" id="PR00371">
    <property type="entry name" value="FPNCR"/>
</dbReference>
<dbReference type="Proteomes" id="UP000077315">
    <property type="component" value="Unassembled WGS sequence"/>
</dbReference>
<name>A0A162V9X4_PHYB8</name>
<keyword evidence="13" id="KW-1185">Reference proteome</keyword>
<dbReference type="RefSeq" id="XP_018299152.1">
    <property type="nucleotide sequence ID" value="XM_018440178.1"/>
</dbReference>
<evidence type="ECO:0000313" key="12">
    <source>
        <dbReference type="EMBL" id="OAD81112.1"/>
    </source>
</evidence>
<dbReference type="FunFam" id="3.40.50.360:FF:000015">
    <property type="entry name" value="NADPH-dependent diflavin oxidoreductase 1"/>
    <property type="match status" value="1"/>
</dbReference>
<dbReference type="OrthoDB" id="1856718at2759"/>
<evidence type="ECO:0000256" key="5">
    <source>
        <dbReference type="ARBA" id="ARBA00022643"/>
    </source>
</evidence>
<dbReference type="Gene3D" id="2.40.30.10">
    <property type="entry name" value="Translation factors"/>
    <property type="match status" value="1"/>
</dbReference>
<evidence type="ECO:0000259" key="11">
    <source>
        <dbReference type="PROSITE" id="PS51384"/>
    </source>
</evidence>
<dbReference type="GO" id="GO:0050660">
    <property type="term" value="F:flavin adenine dinucleotide binding"/>
    <property type="evidence" value="ECO:0007669"/>
    <property type="project" value="UniProtKB-UniRule"/>
</dbReference>
<evidence type="ECO:0000256" key="1">
    <source>
        <dbReference type="ARBA" id="ARBA00001917"/>
    </source>
</evidence>
<dbReference type="GO" id="GO:0016651">
    <property type="term" value="F:oxidoreductase activity, acting on NAD(P)H"/>
    <property type="evidence" value="ECO:0007669"/>
    <property type="project" value="UniProtKB-UniRule"/>
</dbReference>
<dbReference type="InterPro" id="IPR008254">
    <property type="entry name" value="Flavodoxin/NO_synth"/>
</dbReference>
<dbReference type="Pfam" id="PF00667">
    <property type="entry name" value="FAD_binding_1"/>
    <property type="match status" value="1"/>
</dbReference>
<dbReference type="PANTHER" id="PTHR19384:SF10">
    <property type="entry name" value="NADPH-DEPENDENT DIFLAVIN OXIDOREDUCTASE 1"/>
    <property type="match status" value="1"/>
</dbReference>
<dbReference type="SUPFAM" id="SSF52343">
    <property type="entry name" value="Ferredoxin reductase-like, C-terminal NADP-linked domain"/>
    <property type="match status" value="1"/>
</dbReference>
<feature type="binding site" evidence="9">
    <location>
        <begin position="97"/>
        <end position="106"/>
    </location>
    <ligand>
        <name>FMN</name>
        <dbReference type="ChEBI" id="CHEBI:58210"/>
    </ligand>
</feature>
<evidence type="ECO:0000256" key="3">
    <source>
        <dbReference type="ARBA" id="ARBA00022490"/>
    </source>
</evidence>
<comment type="subunit">
    <text evidence="9">Interacts with DRE2; as part of the cytosolic iron-sulfur (Fe-S) protein assembly (CIA) machinery.</text>
</comment>
<feature type="binding site" evidence="9">
    <location>
        <begin position="383"/>
        <end position="386"/>
    </location>
    <ligand>
        <name>FAD</name>
        <dbReference type="ChEBI" id="CHEBI:57692"/>
    </ligand>
</feature>
<reference evidence="13" key="1">
    <citation type="submission" date="2015-06" db="EMBL/GenBank/DDBJ databases">
        <title>Expansion of signal transduction pathways in fungi by whole-genome duplication.</title>
        <authorList>
            <consortium name="DOE Joint Genome Institute"/>
            <person name="Corrochano L.M."/>
            <person name="Kuo A."/>
            <person name="Marcet-Houben M."/>
            <person name="Polaino S."/>
            <person name="Salamov A."/>
            <person name="Villalobos J.M."/>
            <person name="Alvarez M.I."/>
            <person name="Avalos J."/>
            <person name="Benito E.P."/>
            <person name="Benoit I."/>
            <person name="Burger G."/>
            <person name="Camino L.P."/>
            <person name="Canovas D."/>
            <person name="Cerda-Olmedo E."/>
            <person name="Cheng J.-F."/>
            <person name="Dominguez A."/>
            <person name="Elias M."/>
            <person name="Eslava A.P."/>
            <person name="Glaser F."/>
            <person name="Grimwood J."/>
            <person name="Gutierrez G."/>
            <person name="Heitman J."/>
            <person name="Henrissat B."/>
            <person name="Iturriaga E.A."/>
            <person name="Lang B.F."/>
            <person name="Lavin J.L."/>
            <person name="Lee S."/>
            <person name="Li W."/>
            <person name="Lindquist E."/>
            <person name="Lopez-Garcia S."/>
            <person name="Luque E.M."/>
            <person name="Marcos A.T."/>
            <person name="Martin J."/>
            <person name="McCluskey K."/>
            <person name="Medina H.R."/>
            <person name="Miralles-Duran A."/>
            <person name="Miyazaki A."/>
            <person name="Munoz-Torres E."/>
            <person name="Oguiza J.A."/>
            <person name="Ohm R."/>
            <person name="Olmedo M."/>
            <person name="Orejas M."/>
            <person name="Ortiz-Castellanos L."/>
            <person name="Pisabarro A.G."/>
            <person name="Rodriguez-Romero J."/>
            <person name="Ruiz-Herrera J."/>
            <person name="Ruiz-Vazquez R."/>
            <person name="Sanz C."/>
            <person name="Schackwitz W."/>
            <person name="Schmutz J."/>
            <person name="Shahriari M."/>
            <person name="Shelest E."/>
            <person name="Silva-Franco F."/>
            <person name="Soanes D."/>
            <person name="Syed K."/>
            <person name="Tagua V.G."/>
            <person name="Talbot N.J."/>
            <person name="Thon M."/>
            <person name="De vries R.P."/>
            <person name="Wiebenga A."/>
            <person name="Yadav J.S."/>
            <person name="Braun E.L."/>
            <person name="Baker S."/>
            <person name="Garre V."/>
            <person name="Horwitz B."/>
            <person name="Torres-Martinez S."/>
            <person name="Idnurm A."/>
            <person name="Herrera-Estrella A."/>
            <person name="Gabaldon T."/>
            <person name="Grigoriev I.V."/>
        </authorList>
    </citation>
    <scope>NUCLEOTIDE SEQUENCE [LARGE SCALE GENOMIC DNA]</scope>
    <source>
        <strain evidence="13">NRRL 1555(-)</strain>
    </source>
</reference>
<comment type="caution">
    <text evidence="9">Lacks conserved residue(s) required for the propagation of feature annotation.</text>
</comment>